<feature type="domain" description="PpiC" evidence="2">
    <location>
        <begin position="113"/>
        <end position="202"/>
    </location>
</feature>
<dbReference type="Proteomes" id="UP000239706">
    <property type="component" value="Unassembled WGS sequence"/>
</dbReference>
<proteinExistence type="predicted"/>
<reference evidence="3 4" key="1">
    <citation type="submission" date="2018-03" db="EMBL/GenBank/DDBJ databases">
        <title>Genome sequence of Clostridium liquoris DSM 100320.</title>
        <authorList>
            <person name="Poehlein A."/>
            <person name="Daniel R."/>
        </authorList>
    </citation>
    <scope>NUCLEOTIDE SEQUENCE [LARGE SCALE GENOMIC DNA]</scope>
    <source>
        <strain evidence="3 4">DSM 100320</strain>
    </source>
</reference>
<comment type="caution">
    <text evidence="3">The sequence shown here is derived from an EMBL/GenBank/DDBJ whole genome shotgun (WGS) entry which is preliminary data.</text>
</comment>
<dbReference type="InterPro" id="IPR000297">
    <property type="entry name" value="PPIase_PpiC"/>
</dbReference>
<dbReference type="PROSITE" id="PS50198">
    <property type="entry name" value="PPIC_PPIASE_2"/>
    <property type="match status" value="1"/>
</dbReference>
<evidence type="ECO:0000259" key="2">
    <source>
        <dbReference type="PROSITE" id="PS50198"/>
    </source>
</evidence>
<dbReference type="SUPFAM" id="SSF109998">
    <property type="entry name" value="Triger factor/SurA peptide-binding domain-like"/>
    <property type="match status" value="1"/>
</dbReference>
<dbReference type="Pfam" id="PF00639">
    <property type="entry name" value="Rotamase"/>
    <property type="match status" value="1"/>
</dbReference>
<accession>A0A2T0AZL5</accession>
<keyword evidence="4" id="KW-1185">Reference proteome</keyword>
<dbReference type="InterPro" id="IPR050245">
    <property type="entry name" value="PrsA_foldase"/>
</dbReference>
<dbReference type="EMBL" id="PVXO01000074">
    <property type="protein sequence ID" value="PRR76665.1"/>
    <property type="molecule type" value="Genomic_DNA"/>
</dbReference>
<evidence type="ECO:0000313" key="3">
    <source>
        <dbReference type="EMBL" id="PRR76665.1"/>
    </source>
</evidence>
<evidence type="ECO:0000313" key="4">
    <source>
        <dbReference type="Proteomes" id="UP000239706"/>
    </source>
</evidence>
<protein>
    <submittedName>
        <fullName evidence="3">Putative peptidyl-prolyl cis-trans isomerase Cbf2</fullName>
        <ecNumber evidence="3">5.2.1.8</ecNumber>
    </submittedName>
</protein>
<dbReference type="Gene3D" id="3.10.50.40">
    <property type="match status" value="1"/>
</dbReference>
<gene>
    <name evidence="3" type="primary">cbf2</name>
    <name evidence="3" type="ORF">CLLI_28370</name>
</gene>
<dbReference type="InterPro" id="IPR027304">
    <property type="entry name" value="Trigger_fact/SurA_dom_sf"/>
</dbReference>
<keyword evidence="1" id="KW-0697">Rotamase</keyword>
<dbReference type="InterPro" id="IPR023058">
    <property type="entry name" value="PPIase_PpiC_CS"/>
</dbReference>
<dbReference type="AlphaFoldDB" id="A0A2T0AZL5"/>
<dbReference type="PANTHER" id="PTHR47245">
    <property type="entry name" value="PEPTIDYLPROLYL ISOMERASE"/>
    <property type="match status" value="1"/>
</dbReference>
<sequence>MNNKVLAVLNGKEITQRELDETILRFPQERHPYLRTEEGQKQLLDEIICFELIYNYAKDNNMEADKDYILQIGKVKKEVLTQVTISKLLSQVKVEEEEISKYYENNKDMFMREETISAKHILVETLNKANEVLKHINEGMTFEEAAKKYSICPSKSSGGNLGTFGRGRMVPEFEKVAFLLKVGTISEPVKTQFGYHIIKVEEKNHESIIPLNEIKNDIKAQLLQENQKKRYMKFTNELKNKYSVEIKK</sequence>
<dbReference type="SUPFAM" id="SSF54534">
    <property type="entry name" value="FKBP-like"/>
    <property type="match status" value="1"/>
</dbReference>
<dbReference type="Gene3D" id="1.10.8.1040">
    <property type="match status" value="1"/>
</dbReference>
<dbReference type="PANTHER" id="PTHR47245:SF2">
    <property type="entry name" value="PEPTIDYL-PROLYL CIS-TRANS ISOMERASE HP_0175-RELATED"/>
    <property type="match status" value="1"/>
</dbReference>
<dbReference type="InterPro" id="IPR046357">
    <property type="entry name" value="PPIase_dom_sf"/>
</dbReference>
<evidence type="ECO:0000256" key="1">
    <source>
        <dbReference type="PROSITE-ProRule" id="PRU00278"/>
    </source>
</evidence>
<dbReference type="OrthoDB" id="14196at2"/>
<name>A0A2T0AZL5_9CLOT</name>
<dbReference type="GO" id="GO:0003755">
    <property type="term" value="F:peptidyl-prolyl cis-trans isomerase activity"/>
    <property type="evidence" value="ECO:0007669"/>
    <property type="project" value="UniProtKB-KW"/>
</dbReference>
<dbReference type="EC" id="5.2.1.8" evidence="3"/>
<organism evidence="3 4">
    <name type="scientific">Clostridium liquoris</name>
    <dbReference type="NCBI Taxonomy" id="1289519"/>
    <lineage>
        <taxon>Bacteria</taxon>
        <taxon>Bacillati</taxon>
        <taxon>Bacillota</taxon>
        <taxon>Clostridia</taxon>
        <taxon>Eubacteriales</taxon>
        <taxon>Clostridiaceae</taxon>
        <taxon>Clostridium</taxon>
    </lineage>
</organism>
<dbReference type="RefSeq" id="WP_106064853.1">
    <property type="nucleotide sequence ID" value="NZ_PVXO01000074.1"/>
</dbReference>
<keyword evidence="1 3" id="KW-0413">Isomerase</keyword>
<dbReference type="PROSITE" id="PS01096">
    <property type="entry name" value="PPIC_PPIASE_1"/>
    <property type="match status" value="1"/>
</dbReference>